<comment type="caution">
    <text evidence="1">The sequence shown here is derived from an EMBL/GenBank/DDBJ whole genome shotgun (WGS) entry which is preliminary data.</text>
</comment>
<gene>
    <name evidence="1" type="ORF">CYMTET_5600</name>
</gene>
<accession>A0AAE0GYV8</accession>
<protein>
    <submittedName>
        <fullName evidence="1">Uncharacterized protein</fullName>
    </submittedName>
</protein>
<evidence type="ECO:0000313" key="2">
    <source>
        <dbReference type="Proteomes" id="UP001190700"/>
    </source>
</evidence>
<dbReference type="Proteomes" id="UP001190700">
    <property type="component" value="Unassembled WGS sequence"/>
</dbReference>
<evidence type="ECO:0000313" key="1">
    <source>
        <dbReference type="EMBL" id="KAK3286884.1"/>
    </source>
</evidence>
<keyword evidence="2" id="KW-1185">Reference proteome</keyword>
<organism evidence="1 2">
    <name type="scientific">Cymbomonas tetramitiformis</name>
    <dbReference type="NCBI Taxonomy" id="36881"/>
    <lineage>
        <taxon>Eukaryota</taxon>
        <taxon>Viridiplantae</taxon>
        <taxon>Chlorophyta</taxon>
        <taxon>Pyramimonadophyceae</taxon>
        <taxon>Pyramimonadales</taxon>
        <taxon>Pyramimonadaceae</taxon>
        <taxon>Cymbomonas</taxon>
    </lineage>
</organism>
<sequence length="513" mass="54247">MRETDNDLLLLGDGLVGLYAAGTAPAPKVVLRGVELRGLGSGASPLHSAIHADATASALAAAGGKAVHVELEGCVAHQLGGPCFTAVGHPSLLRLEENVCIGAVSTGVGLYPRLSALGPAEAKGATMVLQRNLVAGLQAQSAELLGWRDVAPFAYRLLLGSSRARIASNAALAGVGGGIAAPAGTALDNSATIETVQGASQRRAGNATRCAPQRAWEKPPPGVPPSVKYTKALHGGEEGAQLLLPGRQGALKGMGTNQLQYFRFEVPPSAARVTLVVQAVEGTIQALLNPWGGLPCADKFEGCKKNPYKQSPKQYSQGLEVRAPQSAPWSHPNYNTGEWYLGLAGSPGAKFTVSLDIAECLPGAVGFYTKRAKGEAPLQGHVRVPKGYDHRCRPAQELPLNQPLGGVHLSAERTAAYFYVDVPARAGSLYTMVNLTSSNGSSTIQWQQFKNVMLFCPILGMRSGSASPKRMHTSTVESWVWARLGWAHRERMGDALKDDQRQQGMEHVRRRAV</sequence>
<dbReference type="AlphaFoldDB" id="A0AAE0GYV8"/>
<reference evidence="1 2" key="1">
    <citation type="journal article" date="2015" name="Genome Biol. Evol.">
        <title>Comparative Genomics of a Bacterivorous Green Alga Reveals Evolutionary Causalities and Consequences of Phago-Mixotrophic Mode of Nutrition.</title>
        <authorList>
            <person name="Burns J.A."/>
            <person name="Paasch A."/>
            <person name="Narechania A."/>
            <person name="Kim E."/>
        </authorList>
    </citation>
    <scope>NUCLEOTIDE SEQUENCE [LARGE SCALE GENOMIC DNA]</scope>
    <source>
        <strain evidence="1 2">PLY_AMNH</strain>
    </source>
</reference>
<dbReference type="EMBL" id="LGRX02001102">
    <property type="protein sequence ID" value="KAK3286884.1"/>
    <property type="molecule type" value="Genomic_DNA"/>
</dbReference>
<proteinExistence type="predicted"/>
<name>A0AAE0GYV8_9CHLO</name>